<dbReference type="Gene3D" id="3.40.50.12020">
    <property type="entry name" value="Uncharacterised protein family UPF0261, NN domain"/>
    <property type="match status" value="1"/>
</dbReference>
<dbReference type="NCBIfam" id="NF002674">
    <property type="entry name" value="PRK02399.1-2"/>
    <property type="match status" value="1"/>
</dbReference>
<dbReference type="InterPro" id="IPR044122">
    <property type="entry name" value="UPF0261_N"/>
</dbReference>
<gene>
    <name evidence="3" type="ORF">E4U60_001616</name>
</gene>
<dbReference type="PANTHER" id="PTHR31862">
    <property type="entry name" value="UPF0261 DOMAIN PROTEIN (AFU_ORTHOLOGUE AFUA_1G10120)"/>
    <property type="match status" value="1"/>
</dbReference>
<dbReference type="Proteomes" id="UP000706124">
    <property type="component" value="Unassembled WGS sequence"/>
</dbReference>
<sequence>MSATVVIIGTCDTKLEQLAFLRRQIAAAPGSLTTRLIDVGRHSSSSQDIDVHASDMLAKYRPELDISTLSRGDFIDAMGSCAMHAVLDMLREGKLDGIVSAGGSCGTSLCSRVMRSLPIGLPKLIVSTMASGDTGPIVGETDMTLMYSVVDIAGMNPLLRDILSNAGAAIAAAAVSYLSTRRGSGAQPSMQQTPAKKRVGITMFGVTTPGVDAIREALEARHPVETYVFHATGHGGKAMERLIAEGQLDAVIDLTTTEVCDHIMGGVMSAGAERLNAAVQAAIPTIVSLGALDMANFGAKQSVPERFARRAQVEHNSLVTVVRSSPEDAREIGQFICDKLRSAANPALIQVWLPLGGISLFSVPGGPFYDADADAVLFDTIREGLRSTGIRIVEDAGSVNDGAFAARIVAAMAELMGL</sequence>
<feature type="domain" description="UPF0261" evidence="1">
    <location>
        <begin position="4"/>
        <end position="177"/>
    </location>
</feature>
<dbReference type="InterPro" id="IPR056778">
    <property type="entry name" value="UPF0261_C"/>
</dbReference>
<dbReference type="EMBL" id="SRPO01000168">
    <property type="protein sequence ID" value="KAG5937926.1"/>
    <property type="molecule type" value="Genomic_DNA"/>
</dbReference>
<organism evidence="3 4">
    <name type="scientific">Claviceps pazoutovae</name>
    <dbReference type="NCBI Taxonomy" id="1649127"/>
    <lineage>
        <taxon>Eukaryota</taxon>
        <taxon>Fungi</taxon>
        <taxon>Dikarya</taxon>
        <taxon>Ascomycota</taxon>
        <taxon>Pezizomycotina</taxon>
        <taxon>Sordariomycetes</taxon>
        <taxon>Hypocreomycetidae</taxon>
        <taxon>Hypocreales</taxon>
        <taxon>Clavicipitaceae</taxon>
        <taxon>Claviceps</taxon>
    </lineage>
</organism>
<dbReference type="InterPro" id="IPR051353">
    <property type="entry name" value="Tobamovirus_resist_UPF0261"/>
</dbReference>
<evidence type="ECO:0000313" key="4">
    <source>
        <dbReference type="Proteomes" id="UP000706124"/>
    </source>
</evidence>
<evidence type="ECO:0000259" key="2">
    <source>
        <dbReference type="Pfam" id="PF23189"/>
    </source>
</evidence>
<evidence type="ECO:0000313" key="3">
    <source>
        <dbReference type="EMBL" id="KAG5937926.1"/>
    </source>
</evidence>
<comment type="caution">
    <text evidence="3">The sequence shown here is derived from an EMBL/GenBank/DDBJ whole genome shotgun (WGS) entry which is preliminary data.</text>
</comment>
<proteinExistence type="predicted"/>
<dbReference type="InterPro" id="IPR008322">
    <property type="entry name" value="UPF0261"/>
</dbReference>
<dbReference type="Pfam" id="PF06792">
    <property type="entry name" value="UPF0261"/>
    <property type="match status" value="1"/>
</dbReference>
<feature type="domain" description="UPF0261" evidence="2">
    <location>
        <begin position="196"/>
        <end position="416"/>
    </location>
</feature>
<dbReference type="CDD" id="cd15488">
    <property type="entry name" value="Tm-1-like"/>
    <property type="match status" value="1"/>
</dbReference>
<reference evidence="3 4" key="1">
    <citation type="journal article" date="2020" name="bioRxiv">
        <title>Whole genome comparisons of ergot fungi reveals the divergence and evolution of species within the genus Claviceps are the result of varying mechanisms driving genome evolution and host range expansion.</title>
        <authorList>
            <person name="Wyka S.A."/>
            <person name="Mondo S.J."/>
            <person name="Liu M."/>
            <person name="Dettman J."/>
            <person name="Nalam V."/>
            <person name="Broders K.D."/>
        </authorList>
    </citation>
    <scope>NUCLEOTIDE SEQUENCE [LARGE SCALE GENOMIC DNA]</scope>
    <source>
        <strain evidence="3 4">CCC 1485</strain>
    </source>
</reference>
<dbReference type="PIRSF" id="PIRSF033271">
    <property type="entry name" value="UCP033271"/>
    <property type="match status" value="1"/>
</dbReference>
<keyword evidence="4" id="KW-1185">Reference proteome</keyword>
<dbReference type="Gene3D" id="3.40.50.12030">
    <property type="entry name" value="Uncharacterised protein family UPF0261, NC domain"/>
    <property type="match status" value="1"/>
</dbReference>
<protein>
    <submittedName>
        <fullName evidence="3">Uncharacterized protein</fullName>
    </submittedName>
</protein>
<dbReference type="OrthoDB" id="10264588at2759"/>
<evidence type="ECO:0000259" key="1">
    <source>
        <dbReference type="Pfam" id="PF06792"/>
    </source>
</evidence>
<dbReference type="AlphaFoldDB" id="A0A9P7SGA8"/>
<dbReference type="PANTHER" id="PTHR31862:SF1">
    <property type="entry name" value="UPF0261 DOMAIN PROTEIN (AFU_ORTHOLOGUE AFUA_1G10120)"/>
    <property type="match status" value="1"/>
</dbReference>
<dbReference type="Pfam" id="PF23189">
    <property type="entry name" value="UPF0261_C"/>
    <property type="match status" value="1"/>
</dbReference>
<accession>A0A9P7SGA8</accession>
<name>A0A9P7SGA8_9HYPO</name>